<dbReference type="KEGG" id="dph:EHF33_12640"/>
<evidence type="ECO:0000313" key="1">
    <source>
        <dbReference type="EMBL" id="AZI43484.1"/>
    </source>
</evidence>
<dbReference type="Proteomes" id="UP000276417">
    <property type="component" value="Chromosome 1"/>
</dbReference>
<proteinExistence type="predicted"/>
<dbReference type="EMBL" id="CP034183">
    <property type="protein sequence ID" value="AZI43484.1"/>
    <property type="molecule type" value="Genomic_DNA"/>
</dbReference>
<evidence type="ECO:0000313" key="2">
    <source>
        <dbReference type="Proteomes" id="UP000276417"/>
    </source>
</evidence>
<reference evidence="1 2" key="1">
    <citation type="submission" date="2018-11" db="EMBL/GenBank/DDBJ databases">
        <title>Deinococcus shelandsis sp. nov., isolated from South Shetland Islands soil of Antarctica.</title>
        <authorList>
            <person name="Tian J."/>
        </authorList>
    </citation>
    <scope>NUCLEOTIDE SEQUENCE [LARGE SCALE GENOMIC DNA]</scope>
    <source>
        <strain evidence="1 2">S14-83T</strain>
    </source>
</reference>
<dbReference type="AlphaFoldDB" id="A0A3G8YLJ3"/>
<accession>A0A3G8YLJ3</accession>
<keyword evidence="2" id="KW-1185">Reference proteome</keyword>
<organism evidence="1 2">
    <name type="scientific">Deinococcus psychrotolerans</name>
    <dbReference type="NCBI Taxonomy" id="2489213"/>
    <lineage>
        <taxon>Bacteria</taxon>
        <taxon>Thermotogati</taxon>
        <taxon>Deinococcota</taxon>
        <taxon>Deinococci</taxon>
        <taxon>Deinococcales</taxon>
        <taxon>Deinococcaceae</taxon>
        <taxon>Deinococcus</taxon>
    </lineage>
</organism>
<gene>
    <name evidence="1" type="ORF">EHF33_12640</name>
</gene>
<name>A0A3G8YLJ3_9DEIO</name>
<sequence>MTGAAAGAGGVGAGAVAAAGAGGAAGSGAVWASAAPSKAQLRAAALVKRSGFRERRVMASL</sequence>
<protein>
    <submittedName>
        <fullName evidence="1">Uncharacterized protein</fullName>
    </submittedName>
</protein>